<dbReference type="InterPro" id="IPR011249">
    <property type="entry name" value="Metalloenz_LuxS/M16"/>
</dbReference>
<dbReference type="SUPFAM" id="SSF63411">
    <property type="entry name" value="LuxS/MPP-like metallohydrolase"/>
    <property type="match status" value="2"/>
</dbReference>
<dbReference type="Pfam" id="PF00675">
    <property type="entry name" value="Peptidase_M16"/>
    <property type="match status" value="1"/>
</dbReference>
<evidence type="ECO:0000259" key="1">
    <source>
        <dbReference type="Pfam" id="PF00675"/>
    </source>
</evidence>
<dbReference type="Proteomes" id="UP001205603">
    <property type="component" value="Unassembled WGS sequence"/>
</dbReference>
<dbReference type="InterPro" id="IPR007863">
    <property type="entry name" value="Peptidase_M16_C"/>
</dbReference>
<dbReference type="EMBL" id="JANDHW010000002">
    <property type="protein sequence ID" value="MCP9611046.1"/>
    <property type="molecule type" value="Genomic_DNA"/>
</dbReference>
<proteinExistence type="predicted"/>
<evidence type="ECO:0000313" key="3">
    <source>
        <dbReference type="EMBL" id="MCP9611046.1"/>
    </source>
</evidence>
<comment type="caution">
    <text evidence="3">The sequence shown here is derived from an EMBL/GenBank/DDBJ whole genome shotgun (WGS) entry which is preliminary data.</text>
</comment>
<evidence type="ECO:0000313" key="4">
    <source>
        <dbReference type="Proteomes" id="UP001205603"/>
    </source>
</evidence>
<reference evidence="3 4" key="1">
    <citation type="submission" date="2022-07" db="EMBL/GenBank/DDBJ databases">
        <title>Fecal culturing of patients with breast cancer.</title>
        <authorList>
            <person name="Teng N.M.Y."/>
            <person name="Kiu R."/>
            <person name="Evans R."/>
            <person name="Baker D.J."/>
            <person name="Zenner C."/>
            <person name="Robinson S.D."/>
            <person name="Hall L.J."/>
        </authorList>
    </citation>
    <scope>NUCLEOTIDE SEQUENCE [LARGE SCALE GENOMIC DNA]</scope>
    <source>
        <strain evidence="3 4">LH1063</strain>
    </source>
</reference>
<dbReference type="PANTHER" id="PTHR11851:SF224">
    <property type="entry name" value="PROCESSING PROTEASE"/>
    <property type="match status" value="1"/>
</dbReference>
<evidence type="ECO:0000259" key="2">
    <source>
        <dbReference type="Pfam" id="PF05193"/>
    </source>
</evidence>
<gene>
    <name evidence="3" type="ORF">NMU02_02935</name>
</gene>
<protein>
    <submittedName>
        <fullName evidence="3">Insulinase family protein</fullName>
    </submittedName>
</protein>
<dbReference type="Gene3D" id="3.30.830.10">
    <property type="entry name" value="Metalloenzyme, LuxS/M16 peptidase-like"/>
    <property type="match status" value="2"/>
</dbReference>
<dbReference type="InterPro" id="IPR050361">
    <property type="entry name" value="MPP/UQCRC_Complex"/>
</dbReference>
<feature type="domain" description="Peptidase M16 N-terminal" evidence="1">
    <location>
        <begin position="42"/>
        <end position="157"/>
    </location>
</feature>
<keyword evidence="4" id="KW-1185">Reference proteome</keyword>
<dbReference type="Pfam" id="PF05193">
    <property type="entry name" value="Peptidase_M16_C"/>
    <property type="match status" value="1"/>
</dbReference>
<feature type="domain" description="Peptidase M16 C-terminal" evidence="2">
    <location>
        <begin position="184"/>
        <end position="360"/>
    </location>
</feature>
<accession>A0ABT1MII3</accession>
<organism evidence="3 4">
    <name type="scientific">Coprobacter tertius</name>
    <dbReference type="NCBI Taxonomy" id="2944915"/>
    <lineage>
        <taxon>Bacteria</taxon>
        <taxon>Pseudomonadati</taxon>
        <taxon>Bacteroidota</taxon>
        <taxon>Bacteroidia</taxon>
        <taxon>Bacteroidales</taxon>
        <taxon>Barnesiellaceae</taxon>
        <taxon>Coprobacter</taxon>
    </lineage>
</organism>
<dbReference type="RefSeq" id="WP_255025696.1">
    <property type="nucleotide sequence ID" value="NZ_JANDHW010000002.1"/>
</dbReference>
<name>A0ABT1MII3_9BACT</name>
<sequence length="429" mass="49014">MTIYPDRTSQPEVKDFGTLVLPEAREIMLSNGIPVYVINMGDQEVSRIDVMVTAGKYDQEKSLVADMANVMLKEGAGNRTSAQIAGQLDFYGAWLQNSVSFHNSYVTLYSLNKYFTHTLDILSDLIMRPFFPEEEFSTISLRRKQQLTIELEKVQSLATRAFLSRLFGKHHPYGAVADPHDFDSLTKEDLFKFHRNYYNPQYIRIVITGKITDEMLKLLDLRLGMEFGDFTNKSSSRVFKIEPSTQKEIFVEKVGALQSGIRIGIPVMNRSHPDYLPMRVLNTLLGGYFGSRLMLNIREDKGYTYGISSSLIGQRYGAYLSISTQSATEYTKPLVEEVFNEIERLKCEPVQEEELSMVRNYMLGELARLFDGPFPVADAYISMLANNLSFDYYNRQVDIIRSVTPDDIMRLAGEYLKRDNFYVVVAGSK</sequence>
<dbReference type="InterPro" id="IPR011765">
    <property type="entry name" value="Pept_M16_N"/>
</dbReference>
<dbReference type="PANTHER" id="PTHR11851">
    <property type="entry name" value="METALLOPROTEASE"/>
    <property type="match status" value="1"/>
</dbReference>